<dbReference type="OrthoDB" id="539634at2759"/>
<name>A0A166N2K3_9EURO</name>
<evidence type="ECO:0000313" key="2">
    <source>
        <dbReference type="EMBL" id="KZZ87320.1"/>
    </source>
</evidence>
<sequence length="259" mass="28481">MSATHQMTTVQPDLSGRDIAVLQALLDQEPTAARSAPIAHDKEISLPMLEDEVTRNLREREKAIISKFQLAKNGGPTSVGLQEGYEGLTQLSVIIEEYPRYSSAYVNRAQISRLMIENGHIRVDDVLRDMDNGRPQLNPFNDLREAISLSRGQGHNSPAPISKFQAEILQSAYTHRGLIFLKASDITASAENNIFLKLLPEALQKMSPSQLESIANEDFNEGAYFGSSVARHMAVRTNPYAKACGAIVKQAMEEEASGA</sequence>
<proteinExistence type="inferred from homology"/>
<protein>
    <submittedName>
        <fullName evidence="2">Uncharacterized protein</fullName>
    </submittedName>
</protein>
<evidence type="ECO:0000313" key="3">
    <source>
        <dbReference type="Proteomes" id="UP000242877"/>
    </source>
</evidence>
<dbReference type="InterPro" id="IPR038906">
    <property type="entry name" value="TTC36"/>
</dbReference>
<dbReference type="AlphaFoldDB" id="A0A166N2K3"/>
<accession>A0A166N2K3</accession>
<organism evidence="2 3">
    <name type="scientific">Ascosphaera apis ARSEF 7405</name>
    <dbReference type="NCBI Taxonomy" id="392613"/>
    <lineage>
        <taxon>Eukaryota</taxon>
        <taxon>Fungi</taxon>
        <taxon>Dikarya</taxon>
        <taxon>Ascomycota</taxon>
        <taxon>Pezizomycotina</taxon>
        <taxon>Eurotiomycetes</taxon>
        <taxon>Eurotiomycetidae</taxon>
        <taxon>Onygenales</taxon>
        <taxon>Ascosphaeraceae</taxon>
        <taxon>Ascosphaera</taxon>
    </lineage>
</organism>
<comment type="caution">
    <text evidence="2">The sequence shown here is derived from an EMBL/GenBank/DDBJ whole genome shotgun (WGS) entry which is preliminary data.</text>
</comment>
<dbReference type="PANTHER" id="PTHR21405:SF0">
    <property type="entry name" value="TETRATRICOPEPTIDE REPEAT PROTEIN 36"/>
    <property type="match status" value="1"/>
</dbReference>
<dbReference type="Proteomes" id="UP000242877">
    <property type="component" value="Unassembled WGS sequence"/>
</dbReference>
<comment type="similarity">
    <text evidence="1">Belongs to the TTC36 family.</text>
</comment>
<gene>
    <name evidence="2" type="ORF">AAP_05701</name>
</gene>
<reference evidence="2 3" key="1">
    <citation type="journal article" date="2016" name="Genome Biol. Evol.">
        <title>Divergent and convergent evolution of fungal pathogenicity.</title>
        <authorList>
            <person name="Shang Y."/>
            <person name="Xiao G."/>
            <person name="Zheng P."/>
            <person name="Cen K."/>
            <person name="Zhan S."/>
            <person name="Wang C."/>
        </authorList>
    </citation>
    <scope>NUCLEOTIDE SEQUENCE [LARGE SCALE GENOMIC DNA]</scope>
    <source>
        <strain evidence="2 3">ARSEF 7405</strain>
    </source>
</reference>
<keyword evidence="3" id="KW-1185">Reference proteome</keyword>
<dbReference type="PANTHER" id="PTHR21405">
    <property type="entry name" value="CDNA SEQUENCE BC021608"/>
    <property type="match status" value="1"/>
</dbReference>
<dbReference type="VEuPathDB" id="FungiDB:AAP_05701"/>
<evidence type="ECO:0000256" key="1">
    <source>
        <dbReference type="ARBA" id="ARBA00006995"/>
    </source>
</evidence>
<dbReference type="EMBL" id="AZGZ01000035">
    <property type="protein sequence ID" value="KZZ87320.1"/>
    <property type="molecule type" value="Genomic_DNA"/>
</dbReference>
<dbReference type="GO" id="GO:0006570">
    <property type="term" value="P:tyrosine metabolic process"/>
    <property type="evidence" value="ECO:0007669"/>
    <property type="project" value="TreeGrafter"/>
</dbReference>